<accession>A0A2G9YKU0</accession>
<evidence type="ECO:0000256" key="1">
    <source>
        <dbReference type="SAM" id="MobiDB-lite"/>
    </source>
</evidence>
<evidence type="ECO:0000313" key="2">
    <source>
        <dbReference type="EMBL" id="PIP19845.1"/>
    </source>
</evidence>
<feature type="compositionally biased region" description="Polar residues" evidence="1">
    <location>
        <begin position="26"/>
        <end position="53"/>
    </location>
</feature>
<gene>
    <name evidence="2" type="ORF">COX41_00675</name>
</gene>
<sequence length="106" mass="12237">MPIGDNVNLTDRLIKKTTNKANITSKASITSKTNKIRKVNNTNRRGQPSRNPETTTYKTKKMTFYVKDSLLEKLYNFAYWERHNITEAFNIVLTDGLKGKNTKPKE</sequence>
<evidence type="ECO:0000313" key="3">
    <source>
        <dbReference type="Proteomes" id="UP000231292"/>
    </source>
</evidence>
<reference evidence="2 3" key="1">
    <citation type="submission" date="2017-09" db="EMBL/GenBank/DDBJ databases">
        <title>Depth-based differentiation of microbial function through sediment-hosted aquifers and enrichment of novel symbionts in the deep terrestrial subsurface.</title>
        <authorList>
            <person name="Probst A.J."/>
            <person name="Ladd B."/>
            <person name="Jarett J.K."/>
            <person name="Geller-Mcgrath D.E."/>
            <person name="Sieber C.M."/>
            <person name="Emerson J.B."/>
            <person name="Anantharaman K."/>
            <person name="Thomas B.C."/>
            <person name="Malmstrom R."/>
            <person name="Stieglmeier M."/>
            <person name="Klingl A."/>
            <person name="Woyke T."/>
            <person name="Ryan C.M."/>
            <person name="Banfield J.F."/>
        </authorList>
    </citation>
    <scope>NUCLEOTIDE SEQUENCE [LARGE SCALE GENOMIC DNA]</scope>
    <source>
        <strain evidence="2">CG23_combo_of_CG06-09_8_20_14_all_41_10</strain>
    </source>
</reference>
<feature type="region of interest" description="Disordered" evidence="1">
    <location>
        <begin position="26"/>
        <end position="56"/>
    </location>
</feature>
<dbReference type="Proteomes" id="UP000231292">
    <property type="component" value="Unassembled WGS sequence"/>
</dbReference>
<proteinExistence type="predicted"/>
<comment type="caution">
    <text evidence="2">The sequence shown here is derived from an EMBL/GenBank/DDBJ whole genome shotgun (WGS) entry which is preliminary data.</text>
</comment>
<dbReference type="AlphaFoldDB" id="A0A2G9YKU0"/>
<protein>
    <submittedName>
        <fullName evidence="2">Uncharacterized protein</fullName>
    </submittedName>
</protein>
<name>A0A2G9YKU0_9BACT</name>
<dbReference type="EMBL" id="PCRK01000011">
    <property type="protein sequence ID" value="PIP19845.1"/>
    <property type="molecule type" value="Genomic_DNA"/>
</dbReference>
<organism evidence="2 3">
    <name type="scientific">Candidatus Sherwoodlollariibacterium unditelluris</name>
    <dbReference type="NCBI Taxonomy" id="1974757"/>
    <lineage>
        <taxon>Bacteria</taxon>
        <taxon>Pseudomonadati</taxon>
        <taxon>Candidatus Omnitrophota</taxon>
        <taxon>Candidatus Sherwoodlollariibacterium</taxon>
    </lineage>
</organism>